<dbReference type="EMBL" id="MN740996">
    <property type="protein sequence ID" value="QHU22117.1"/>
    <property type="molecule type" value="Genomic_DNA"/>
</dbReference>
<reference evidence="1" key="1">
    <citation type="journal article" date="2020" name="Nature">
        <title>Giant virus diversity and host interactions through global metagenomics.</title>
        <authorList>
            <person name="Schulz F."/>
            <person name="Roux S."/>
            <person name="Paez-Espino D."/>
            <person name="Jungbluth S."/>
            <person name="Walsh D.A."/>
            <person name="Denef V.J."/>
            <person name="McMahon K.D."/>
            <person name="Konstantinidis K.T."/>
            <person name="Eloe-Fadrosh E.A."/>
            <person name="Kyrpides N.C."/>
            <person name="Woyke T."/>
        </authorList>
    </citation>
    <scope>NUCLEOTIDE SEQUENCE</scope>
    <source>
        <strain evidence="1">GVMAG-S-3300013286-35</strain>
    </source>
</reference>
<name>A0A6C0KZN5_9ZZZZ</name>
<accession>A0A6C0KZN5</accession>
<evidence type="ECO:0000313" key="1">
    <source>
        <dbReference type="EMBL" id="QHU22117.1"/>
    </source>
</evidence>
<organism evidence="1">
    <name type="scientific">viral metagenome</name>
    <dbReference type="NCBI Taxonomy" id="1070528"/>
    <lineage>
        <taxon>unclassified sequences</taxon>
        <taxon>metagenomes</taxon>
        <taxon>organismal metagenomes</taxon>
    </lineage>
</organism>
<proteinExistence type="predicted"/>
<protein>
    <submittedName>
        <fullName evidence="1">Uncharacterized protein</fullName>
    </submittedName>
</protein>
<dbReference type="AlphaFoldDB" id="A0A6C0KZN5"/>
<sequence length="245" mass="28631">MNKLNRDIRYFYFINSYDMNQHGGGDRQHKIVYRGHKIYYNSSSNIYGDVNTIIIDGGRDAGRRPCFQMILKNKVALLQSIERGTDCFVDRHDNSRDLVLVAFQIAKEKGYSIFELTDNSFKQCPPYRFSLSDVYFLTTGRTWYESILPIKIQNRDESEIIELRKRAHTIKWKTVADYLISKDVQFNFDIRGINENEAGSSMKVLDRIKSMRNTVSCKFFAENTNRILFISNIPSFHGTTWTVNI</sequence>